<dbReference type="GO" id="GO:0016810">
    <property type="term" value="F:hydrolase activity, acting on carbon-nitrogen (but not peptide) bonds"/>
    <property type="evidence" value="ECO:0007669"/>
    <property type="project" value="InterPro"/>
</dbReference>
<proteinExistence type="predicted"/>
<sequence>MKRMEFLKLSGGLAMAAAAGKSSAQEGKKLHLVSLSFDDGFKKSFIRTAEIYEKFGLSGCFNVTAAGNRPESPIVDDYVSPGQLGDFALWNELQARGHEIMPHGHHHEHLDRLPDEEARKLIDSCLEIFAAGLKGWEAKRAVFNFPYNDATPLLEAWLPSRVRAYRCHGEMINPLPHPGTTKIGTGGFGPGNAEEDLDQAIADLLSLDSGWLVYNLHGLDEEGWGPIRATYLEKLLARLRTIDSVRIVPTARALAQYAGVKKS</sequence>
<dbReference type="InterPro" id="IPR002509">
    <property type="entry name" value="NODB_dom"/>
</dbReference>
<dbReference type="Pfam" id="PF01522">
    <property type="entry name" value="Polysacc_deac_1"/>
    <property type="match status" value="1"/>
</dbReference>
<gene>
    <name evidence="2" type="ORF">A3F83_08015</name>
</gene>
<dbReference type="AlphaFoldDB" id="A0A1F5YZ38"/>
<protein>
    <recommendedName>
        <fullName evidence="1">NodB homology domain-containing protein</fullName>
    </recommendedName>
</protein>
<organism evidence="2 3">
    <name type="scientific">Candidatus Glassbacteria bacterium RIFCSPLOWO2_12_FULL_58_11</name>
    <dbReference type="NCBI Taxonomy" id="1817867"/>
    <lineage>
        <taxon>Bacteria</taxon>
        <taxon>Candidatus Glassiibacteriota</taxon>
    </lineage>
</organism>
<name>A0A1F5YZ38_9BACT</name>
<dbReference type="STRING" id="1817867.A3F83_08015"/>
<evidence type="ECO:0000313" key="2">
    <source>
        <dbReference type="EMBL" id="OGG05470.1"/>
    </source>
</evidence>
<accession>A0A1F5YZ38</accession>
<reference evidence="2 3" key="1">
    <citation type="journal article" date="2016" name="Nat. Commun.">
        <title>Thousands of microbial genomes shed light on interconnected biogeochemical processes in an aquifer system.</title>
        <authorList>
            <person name="Anantharaman K."/>
            <person name="Brown C.T."/>
            <person name="Hug L.A."/>
            <person name="Sharon I."/>
            <person name="Castelle C.J."/>
            <person name="Probst A.J."/>
            <person name="Thomas B.C."/>
            <person name="Singh A."/>
            <person name="Wilkins M.J."/>
            <person name="Karaoz U."/>
            <person name="Brodie E.L."/>
            <person name="Williams K.H."/>
            <person name="Hubbard S.S."/>
            <person name="Banfield J.F."/>
        </authorList>
    </citation>
    <scope>NUCLEOTIDE SEQUENCE [LARGE SCALE GENOMIC DNA]</scope>
</reference>
<comment type="caution">
    <text evidence="2">The sequence shown here is derived from an EMBL/GenBank/DDBJ whole genome shotgun (WGS) entry which is preliminary data.</text>
</comment>
<evidence type="ECO:0000259" key="1">
    <source>
        <dbReference type="Pfam" id="PF01522"/>
    </source>
</evidence>
<evidence type="ECO:0000313" key="3">
    <source>
        <dbReference type="Proteomes" id="UP000179129"/>
    </source>
</evidence>
<dbReference type="InterPro" id="IPR011330">
    <property type="entry name" value="Glyco_hydro/deAcase_b/a-brl"/>
</dbReference>
<dbReference type="GO" id="GO:0005975">
    <property type="term" value="P:carbohydrate metabolic process"/>
    <property type="evidence" value="ECO:0007669"/>
    <property type="project" value="InterPro"/>
</dbReference>
<dbReference type="EMBL" id="MFIX01000047">
    <property type="protein sequence ID" value="OGG05470.1"/>
    <property type="molecule type" value="Genomic_DNA"/>
</dbReference>
<dbReference type="Gene3D" id="3.20.20.370">
    <property type="entry name" value="Glycoside hydrolase/deacetylase"/>
    <property type="match status" value="1"/>
</dbReference>
<dbReference type="Proteomes" id="UP000179129">
    <property type="component" value="Unassembled WGS sequence"/>
</dbReference>
<feature type="domain" description="NodB homology" evidence="1">
    <location>
        <begin position="31"/>
        <end position="148"/>
    </location>
</feature>
<dbReference type="SUPFAM" id="SSF88713">
    <property type="entry name" value="Glycoside hydrolase/deacetylase"/>
    <property type="match status" value="1"/>
</dbReference>